<evidence type="ECO:0000256" key="2">
    <source>
        <dbReference type="ARBA" id="ARBA00008072"/>
    </source>
</evidence>
<organism evidence="6 7">
    <name type="scientific">Mesomycoplasma hyopneumoniae (strain 7448)</name>
    <name type="common">Mycoplasma hyopneumoniae</name>
    <dbReference type="NCBI Taxonomy" id="262722"/>
    <lineage>
        <taxon>Bacteria</taxon>
        <taxon>Bacillati</taxon>
        <taxon>Mycoplasmatota</taxon>
        <taxon>Mycoplasmoidales</taxon>
        <taxon>Metamycoplasmataceae</taxon>
        <taxon>Mesomycoplasma</taxon>
    </lineage>
</organism>
<comment type="similarity">
    <text evidence="2">Belongs to the zinc-containing alcohol dehydrogenase family.</text>
</comment>
<dbReference type="GO" id="GO:0046872">
    <property type="term" value="F:metal ion binding"/>
    <property type="evidence" value="ECO:0007669"/>
    <property type="project" value="UniProtKB-KW"/>
</dbReference>
<dbReference type="AlphaFoldDB" id="Q4A846"/>
<evidence type="ECO:0000313" key="7">
    <source>
        <dbReference type="Proteomes" id="UP000000553"/>
    </source>
</evidence>
<dbReference type="KEGG" id="mhp:MHP7448_0321"/>
<protein>
    <recommendedName>
        <fullName evidence="5">Alcohol dehydrogenase-like N-terminal domain-containing protein</fullName>
    </recommendedName>
</protein>
<feature type="domain" description="Alcohol dehydrogenase-like N-terminal" evidence="5">
    <location>
        <begin position="36"/>
        <end position="79"/>
    </location>
</feature>
<dbReference type="HOGENOM" id="CLU_026673_23_5_14"/>
<evidence type="ECO:0000256" key="1">
    <source>
        <dbReference type="ARBA" id="ARBA00001947"/>
    </source>
</evidence>
<proteinExistence type="inferred from homology"/>
<keyword evidence="4" id="KW-0862">Zinc</keyword>
<dbReference type="Gene3D" id="3.90.180.10">
    <property type="entry name" value="Medium-chain alcohol dehydrogenases, catalytic domain"/>
    <property type="match status" value="1"/>
</dbReference>
<reference evidence="6 7" key="1">
    <citation type="journal article" date="2005" name="J. Bacteriol.">
        <title>Swine and poultry pathogens: the complete genome sequences of two strains of Mycoplasma hyopneumoniae and a strain of Mycoplasma synoviae.</title>
        <authorList>
            <person name="Vasconcelos A.T."/>
            <person name="Ferreira H.B."/>
            <person name="Bizarro C.V."/>
            <person name="Bonatto S.L."/>
            <person name="Carvalho M.O."/>
            <person name="Pinto P.M."/>
            <person name="Almeida D.F."/>
            <person name="Almeida L.G."/>
            <person name="Almeida R."/>
            <person name="Alves-Filho L."/>
            <person name="Assuncao E.N."/>
            <person name="Azevedo V.A."/>
            <person name="Bogo M.R."/>
            <person name="Brigido M.M."/>
            <person name="Brocchi M."/>
            <person name="Burity H.A."/>
            <person name="Camargo A.A."/>
            <person name="Camargo S.S."/>
            <person name="Carepo M.S."/>
            <person name="Carraro D.M."/>
            <person name="de Mattos Cascardo J.C."/>
            <person name="Castro L.A."/>
            <person name="Cavalcanti G."/>
            <person name="Chemale G."/>
            <person name="Collevatti R.G."/>
            <person name="Cunha C.W."/>
            <person name="Dallagiovanna B."/>
            <person name="Dambros B.P."/>
            <person name="Dellagostin O.A."/>
            <person name="Falcao C."/>
            <person name="Fantinatti-Garboggini F."/>
            <person name="Felipe M.S."/>
            <person name="Fiorentin L."/>
            <person name="Franco G.R."/>
            <person name="Freitas N.S."/>
            <person name="Frias D."/>
            <person name="Grangeiro T.B."/>
            <person name="Grisard E.C."/>
            <person name="Guimaraes C.T."/>
            <person name="Hungria M."/>
            <person name="Jardim S.N."/>
            <person name="Krieger M.A."/>
            <person name="Laurino J.P."/>
            <person name="Lima L.F."/>
            <person name="Lopes M.I."/>
            <person name="Loreto E.L."/>
            <person name="Madeira H.M."/>
            <person name="Manfio G.P."/>
            <person name="Maranhao A.Q."/>
            <person name="Martinkovics C.T."/>
            <person name="Medeiros S.R."/>
            <person name="Moreira M.A."/>
            <person name="Neiva M."/>
            <person name="Ramalho-Neto C.E."/>
            <person name="Nicolas M.F."/>
            <person name="Oliveira S.C."/>
            <person name="Paixao R.F."/>
            <person name="Pedrosa F.O."/>
            <person name="Pena S.D."/>
            <person name="Pereira M."/>
            <person name="Pereira-Ferrari L."/>
            <person name="Piffer I."/>
            <person name="Pinto L.S."/>
            <person name="Potrich D.P."/>
            <person name="Salim A.C."/>
            <person name="Santos F.R."/>
            <person name="Schmitt R."/>
            <person name="Schneider M.P."/>
            <person name="Schrank A."/>
            <person name="Schrank I.S."/>
            <person name="Schuck A.F."/>
            <person name="Seuanez H.N."/>
            <person name="Silva D.W."/>
            <person name="Silva R."/>
            <person name="Silva S.C."/>
            <person name="Soares C.M."/>
            <person name="Souza K.R."/>
            <person name="Souza R.C."/>
            <person name="Staats C.C."/>
            <person name="Steffens M.B."/>
            <person name="Teixeira S.M."/>
            <person name="Urmenyi T.P."/>
            <person name="Vainstein M.H."/>
            <person name="Zuccherato L.W."/>
            <person name="Simpson A.J."/>
            <person name="Zaha A."/>
        </authorList>
    </citation>
    <scope>NUCLEOTIDE SEQUENCE [LARGE SCALE GENOMIC DNA]</scope>
    <source>
        <strain evidence="6 7">7448</strain>
    </source>
</reference>
<dbReference type="Proteomes" id="UP000000553">
    <property type="component" value="Chromosome"/>
</dbReference>
<dbReference type="EMBL" id="AE017244">
    <property type="protein sequence ID" value="AAZ53693.2"/>
    <property type="molecule type" value="Genomic_DNA"/>
</dbReference>
<evidence type="ECO:0000313" key="6">
    <source>
        <dbReference type="EMBL" id="AAZ53693.2"/>
    </source>
</evidence>
<evidence type="ECO:0000256" key="3">
    <source>
        <dbReference type="ARBA" id="ARBA00022723"/>
    </source>
</evidence>
<keyword evidence="3" id="KW-0479">Metal-binding</keyword>
<comment type="cofactor">
    <cofactor evidence="1">
        <name>Zn(2+)</name>
        <dbReference type="ChEBI" id="CHEBI:29105"/>
    </cofactor>
</comment>
<dbReference type="InterPro" id="IPR011032">
    <property type="entry name" value="GroES-like_sf"/>
</dbReference>
<sequence length="83" mass="9290">MQMIIYEVINIKMKALVYRADHSIALENVVKPVIQKPTDAIVRVTKTTICGTDLGIFKEKNPEVPSGRILSHEGIGSVYNFVF</sequence>
<evidence type="ECO:0000256" key="4">
    <source>
        <dbReference type="ARBA" id="ARBA00022833"/>
    </source>
</evidence>
<gene>
    <name evidence="6" type="ordered locus">MHP7448_0321</name>
</gene>
<dbReference type="PANTHER" id="PTHR42813">
    <property type="entry name" value="ZINC-TYPE ALCOHOL DEHYDROGENASE-LIKE"/>
    <property type="match status" value="1"/>
</dbReference>
<name>Q4A846_MESH7</name>
<dbReference type="Pfam" id="PF08240">
    <property type="entry name" value="ADH_N"/>
    <property type="match status" value="1"/>
</dbReference>
<accession>Q4A846</accession>
<dbReference type="InterPro" id="IPR013154">
    <property type="entry name" value="ADH-like_N"/>
</dbReference>
<dbReference type="SUPFAM" id="SSF50129">
    <property type="entry name" value="GroES-like"/>
    <property type="match status" value="1"/>
</dbReference>
<dbReference type="PANTHER" id="PTHR42813:SF4">
    <property type="entry name" value="NADP-DEPENDENT ISOPROPANOL DEHYDROGENASE"/>
    <property type="match status" value="1"/>
</dbReference>
<evidence type="ECO:0000259" key="5">
    <source>
        <dbReference type="Pfam" id="PF08240"/>
    </source>
</evidence>